<feature type="transmembrane region" description="Helical" evidence="6">
    <location>
        <begin position="104"/>
        <end position="129"/>
    </location>
</feature>
<evidence type="ECO:0000313" key="7">
    <source>
        <dbReference type="EMBL" id="CCO31631.1"/>
    </source>
</evidence>
<evidence type="ECO:0000256" key="6">
    <source>
        <dbReference type="SAM" id="Phobius"/>
    </source>
</evidence>
<evidence type="ECO:0000256" key="4">
    <source>
        <dbReference type="ARBA" id="ARBA00022989"/>
    </source>
</evidence>
<keyword evidence="5 6" id="KW-0472">Membrane</keyword>
<comment type="similarity">
    <text evidence="2">Belongs to the TAPT1 family.</text>
</comment>
<proteinExistence type="inferred from homology"/>
<gene>
    <name evidence="7" type="ORF">BN14_05678</name>
</gene>
<dbReference type="PANTHER" id="PTHR13317">
    <property type="entry name" value="TRANSMEMBRANE ANTERIOR POSTERIOR TRANSFORMATION PROTEIN 1 HOMOLOG"/>
    <property type="match status" value="1"/>
</dbReference>
<name>M5BWV9_THACB</name>
<sequence>MTVLLSELVVDWLKHAFITKFNHIRPSVYERYTDVLCRDLLASGSGRSSRKNTYVDQSPLVARRLGLPTLPLAVLALLIGSQLSEHVLAMHEWNWTWERAIQCAVLGVLVWLCLVTIKLMLGVNLLVYATSRKKYMDARVQDDEDVNKFGRNPIGEGKDEQVYNRELKTLLSRKADDVGGGAARKKVALEDLTRFTMVKRIW</sequence>
<dbReference type="HOGENOM" id="CLU_090375_0_0_1"/>
<dbReference type="PANTHER" id="PTHR13317:SF4">
    <property type="entry name" value="TRANSMEMBRANE ANTERIOR POSTERIOR TRANSFORMATION PROTEIN 1 HOMOLOG"/>
    <property type="match status" value="1"/>
</dbReference>
<keyword evidence="4 6" id="KW-1133">Transmembrane helix</keyword>
<comment type="subcellular location">
    <subcellularLocation>
        <location evidence="1">Membrane</location>
        <topology evidence="1">Multi-pass membrane protein</topology>
    </subcellularLocation>
</comment>
<evidence type="ECO:0000313" key="8">
    <source>
        <dbReference type="Proteomes" id="UP000012065"/>
    </source>
</evidence>
<evidence type="ECO:0000256" key="1">
    <source>
        <dbReference type="ARBA" id="ARBA00004141"/>
    </source>
</evidence>
<accession>M5BWV9</accession>
<dbReference type="Pfam" id="PF05346">
    <property type="entry name" value="DUF747"/>
    <property type="match status" value="1"/>
</dbReference>
<dbReference type="EMBL" id="CAOJ01008492">
    <property type="protein sequence ID" value="CCO31631.1"/>
    <property type="molecule type" value="Genomic_DNA"/>
</dbReference>
<evidence type="ECO:0000256" key="2">
    <source>
        <dbReference type="ARBA" id="ARBA00008803"/>
    </source>
</evidence>
<protein>
    <submittedName>
        <fullName evidence="7">Protein TAPT1 homolog</fullName>
    </submittedName>
</protein>
<dbReference type="AlphaFoldDB" id="M5BWV9"/>
<dbReference type="InterPro" id="IPR008010">
    <property type="entry name" value="Tatp1"/>
</dbReference>
<evidence type="ECO:0000256" key="5">
    <source>
        <dbReference type="ARBA" id="ARBA00023136"/>
    </source>
</evidence>
<keyword evidence="3 6" id="KW-0812">Transmembrane</keyword>
<dbReference type="Proteomes" id="UP000012065">
    <property type="component" value="Unassembled WGS sequence"/>
</dbReference>
<evidence type="ECO:0000256" key="3">
    <source>
        <dbReference type="ARBA" id="ARBA00022692"/>
    </source>
</evidence>
<reference evidence="7 8" key="1">
    <citation type="journal article" date="2013" name="J. Biotechnol.">
        <title>Establishment and interpretation of the genome sequence of the phytopathogenic fungus Rhizoctonia solani AG1-IB isolate 7/3/14.</title>
        <authorList>
            <person name="Wibberg D.W."/>
            <person name="Jelonek L.J."/>
            <person name="Rupp O.R."/>
            <person name="Hennig M.H."/>
            <person name="Eikmeyer F.E."/>
            <person name="Goesmann A.G."/>
            <person name="Hartmann A.H."/>
            <person name="Borriss R.B."/>
            <person name="Grosch R.G."/>
            <person name="Puehler A.P."/>
            <person name="Schlueter A.S."/>
        </authorList>
    </citation>
    <scope>NUCLEOTIDE SEQUENCE [LARGE SCALE GENOMIC DNA]</scope>
    <source>
        <strain evidence="8">AG1-IB / isolate 7/3/14</strain>
    </source>
</reference>
<comment type="caution">
    <text evidence="7">The sequence shown here is derived from an EMBL/GenBank/DDBJ whole genome shotgun (WGS) entry which is preliminary data.</text>
</comment>
<organism evidence="7 8">
    <name type="scientific">Thanatephorus cucumeris (strain AG1-IB / isolate 7/3/14)</name>
    <name type="common">Lettuce bottom rot fungus</name>
    <name type="synonym">Rhizoctonia solani</name>
    <dbReference type="NCBI Taxonomy" id="1108050"/>
    <lineage>
        <taxon>Eukaryota</taxon>
        <taxon>Fungi</taxon>
        <taxon>Dikarya</taxon>
        <taxon>Basidiomycota</taxon>
        <taxon>Agaricomycotina</taxon>
        <taxon>Agaricomycetes</taxon>
        <taxon>Cantharellales</taxon>
        <taxon>Ceratobasidiaceae</taxon>
        <taxon>Rhizoctonia</taxon>
        <taxon>Rhizoctonia solani AG-1</taxon>
    </lineage>
</organism>
<dbReference type="GO" id="GO:0005789">
    <property type="term" value="C:endoplasmic reticulum membrane"/>
    <property type="evidence" value="ECO:0007669"/>
    <property type="project" value="TreeGrafter"/>
</dbReference>